<dbReference type="PANTHER" id="PTHR35748:SF1">
    <property type="entry name" value="OS05G0358400 PROTEIN"/>
    <property type="match status" value="1"/>
</dbReference>
<dbReference type="Pfam" id="PF00828">
    <property type="entry name" value="Ribosomal_L27A"/>
    <property type="match status" value="1"/>
</dbReference>
<evidence type="ECO:0000259" key="5">
    <source>
        <dbReference type="Pfam" id="PF00828"/>
    </source>
</evidence>
<feature type="region of interest" description="Disordered" evidence="4">
    <location>
        <begin position="83"/>
        <end position="124"/>
    </location>
</feature>
<dbReference type="AlphaFoldDB" id="A0ABD3P442"/>
<dbReference type="NCBIfam" id="TIGR01071">
    <property type="entry name" value="rplO_bact"/>
    <property type="match status" value="1"/>
</dbReference>
<evidence type="ECO:0000256" key="3">
    <source>
        <dbReference type="ARBA" id="ARBA00023274"/>
    </source>
</evidence>
<gene>
    <name evidence="6" type="ORF">ACHAWO_004022</name>
</gene>
<dbReference type="InterPro" id="IPR005749">
    <property type="entry name" value="Ribosomal_uL15_bac-type"/>
</dbReference>
<comment type="caution">
    <text evidence="6">The sequence shown here is derived from an EMBL/GenBank/DDBJ whole genome shotgun (WGS) entry which is preliminary data.</text>
</comment>
<dbReference type="GO" id="GO:1990904">
    <property type="term" value="C:ribonucleoprotein complex"/>
    <property type="evidence" value="ECO:0007669"/>
    <property type="project" value="UniProtKB-KW"/>
</dbReference>
<feature type="compositionally biased region" description="Basic residues" evidence="4">
    <location>
        <begin position="86"/>
        <end position="95"/>
    </location>
</feature>
<comment type="similarity">
    <text evidence="1">Belongs to the universal ribosomal protein uL15 family.</text>
</comment>
<evidence type="ECO:0000256" key="1">
    <source>
        <dbReference type="ARBA" id="ARBA00007320"/>
    </source>
</evidence>
<feature type="compositionally biased region" description="Basic residues" evidence="4">
    <location>
        <begin position="105"/>
        <end position="119"/>
    </location>
</feature>
<name>A0ABD3P442_9STRA</name>
<dbReference type="SUPFAM" id="SSF52080">
    <property type="entry name" value="Ribosomal proteins L15p and L18e"/>
    <property type="match status" value="1"/>
</dbReference>
<organism evidence="6 7">
    <name type="scientific">Cyclotella atomus</name>
    <dbReference type="NCBI Taxonomy" id="382360"/>
    <lineage>
        <taxon>Eukaryota</taxon>
        <taxon>Sar</taxon>
        <taxon>Stramenopiles</taxon>
        <taxon>Ochrophyta</taxon>
        <taxon>Bacillariophyta</taxon>
        <taxon>Coscinodiscophyceae</taxon>
        <taxon>Thalassiosirophycidae</taxon>
        <taxon>Stephanodiscales</taxon>
        <taxon>Stephanodiscaceae</taxon>
        <taxon>Cyclotella</taxon>
    </lineage>
</organism>
<evidence type="ECO:0000256" key="2">
    <source>
        <dbReference type="ARBA" id="ARBA00022980"/>
    </source>
</evidence>
<dbReference type="Gene3D" id="3.100.10.10">
    <property type="match status" value="1"/>
</dbReference>
<dbReference type="EMBL" id="JALLPJ020000818">
    <property type="protein sequence ID" value="KAL3782176.1"/>
    <property type="molecule type" value="Genomic_DNA"/>
</dbReference>
<dbReference type="InterPro" id="IPR030878">
    <property type="entry name" value="Ribosomal_uL15"/>
</dbReference>
<evidence type="ECO:0000313" key="7">
    <source>
        <dbReference type="Proteomes" id="UP001530400"/>
    </source>
</evidence>
<evidence type="ECO:0000256" key="4">
    <source>
        <dbReference type="SAM" id="MobiDB-lite"/>
    </source>
</evidence>
<evidence type="ECO:0000313" key="6">
    <source>
        <dbReference type="EMBL" id="KAL3782176.1"/>
    </source>
</evidence>
<protein>
    <recommendedName>
        <fullName evidence="5">Large ribosomal subunit protein uL15/eL18 domain-containing protein</fullName>
    </recommendedName>
</protein>
<dbReference type="GO" id="GO:0005840">
    <property type="term" value="C:ribosome"/>
    <property type="evidence" value="ECO:0007669"/>
    <property type="project" value="UniProtKB-KW"/>
</dbReference>
<keyword evidence="2" id="KW-0689">Ribosomal protein</keyword>
<reference evidence="6 7" key="1">
    <citation type="submission" date="2024-10" db="EMBL/GenBank/DDBJ databases">
        <title>Updated reference genomes for cyclostephanoid diatoms.</title>
        <authorList>
            <person name="Roberts W.R."/>
            <person name="Alverson A.J."/>
        </authorList>
    </citation>
    <scope>NUCLEOTIDE SEQUENCE [LARGE SCALE GENOMIC DNA]</scope>
    <source>
        <strain evidence="6 7">AJA010-31</strain>
    </source>
</reference>
<keyword evidence="7" id="KW-1185">Reference proteome</keyword>
<dbReference type="InterPro" id="IPR036227">
    <property type="entry name" value="Ribosomal_uL15/eL18_sf"/>
</dbReference>
<proteinExistence type="inferred from homology"/>
<feature type="domain" description="Large ribosomal subunit protein uL15/eL18" evidence="5">
    <location>
        <begin position="154"/>
        <end position="233"/>
    </location>
</feature>
<accession>A0ABD3P442</accession>
<dbReference type="InterPro" id="IPR021131">
    <property type="entry name" value="Ribosomal_uL15/eL18"/>
</dbReference>
<dbReference type="PANTHER" id="PTHR35748">
    <property type="entry name" value="OS05G0358400 PROTEIN"/>
    <property type="match status" value="1"/>
</dbReference>
<sequence length="533" mass="59325">MMAARALLSASTRCLSRATSSGLRPSPSLLSHGVKLATPTLASLTSNLSQLSLTSRALSSISAEAVPQGPPITYLTLNNLHDNPGARKRNVRRLGRGIGSSKGKTSGRGHKGQKARAGKGVHPTFEGGQTKFYKTLPKVGRMKNHKFKLGLTKVNIGTVQEYITMGRLKPQRSDGVLTMKDFVAAGIMPNSSIKTGVKLLGKGKEFLTDKVLIEVSFASAQAIEAVEAKGGYVATVHHNRLALRACLKPHKFPLKPAAMKKDGDDSVEGEDEYLLPKRARPPPKYMEYYTDYAKRGYLNPRVQLERKERGLKEILLGRVPNHRRIFSHPASIFFQRKIANFETLEMSSLSVEECDGHSFVCSVFEVPNDGLSDTATEERKGWIPSRAFLEREEEFDIVMVPYDEFGTGSDQVPSRTSTSVSDSSDQPMGVICRRFTDEAYVSRWGQQHFDKQYTQYGIDTIWNWGEESGLKPCSVYLRHCVLASQSCGKECHDSFLDVTYLVDRKTTIREYLKMNPEVMKTEPPPELKHRYGG</sequence>
<dbReference type="HAMAP" id="MF_01341">
    <property type="entry name" value="Ribosomal_uL15"/>
    <property type="match status" value="1"/>
</dbReference>
<keyword evidence="3" id="KW-0687">Ribonucleoprotein</keyword>
<dbReference type="Proteomes" id="UP001530400">
    <property type="component" value="Unassembled WGS sequence"/>
</dbReference>